<dbReference type="InterPro" id="IPR050624">
    <property type="entry name" value="HTH-type_Tx_Regulator"/>
</dbReference>
<gene>
    <name evidence="4" type="ORF">KSF_112260</name>
</gene>
<dbReference type="RefSeq" id="WP_220211734.1">
    <property type="nucleotide sequence ID" value="NZ_BNJK01000004.1"/>
</dbReference>
<dbReference type="Pfam" id="PF14278">
    <property type="entry name" value="TetR_C_8"/>
    <property type="match status" value="1"/>
</dbReference>
<accession>A0A8J3IV08</accession>
<dbReference type="PANTHER" id="PTHR43479">
    <property type="entry name" value="ACREF/ENVCD OPERON REPRESSOR-RELATED"/>
    <property type="match status" value="1"/>
</dbReference>
<comment type="caution">
    <text evidence="4">The sequence shown here is derived from an EMBL/GenBank/DDBJ whole genome shotgun (WGS) entry which is preliminary data.</text>
</comment>
<name>A0A8J3IV08_9CHLR</name>
<proteinExistence type="predicted"/>
<feature type="domain" description="HTH tetR-type" evidence="3">
    <location>
        <begin position="11"/>
        <end position="71"/>
    </location>
</feature>
<dbReference type="InterPro" id="IPR009057">
    <property type="entry name" value="Homeodomain-like_sf"/>
</dbReference>
<evidence type="ECO:0000259" key="3">
    <source>
        <dbReference type="PROSITE" id="PS50977"/>
    </source>
</evidence>
<evidence type="ECO:0000256" key="1">
    <source>
        <dbReference type="ARBA" id="ARBA00023125"/>
    </source>
</evidence>
<dbReference type="InterPro" id="IPR039532">
    <property type="entry name" value="TetR_C_Firmicutes"/>
</dbReference>
<dbReference type="Pfam" id="PF00440">
    <property type="entry name" value="TetR_N"/>
    <property type="match status" value="1"/>
</dbReference>
<dbReference type="Proteomes" id="UP000597444">
    <property type="component" value="Unassembled WGS sequence"/>
</dbReference>
<dbReference type="EMBL" id="BNJK01000004">
    <property type="protein sequence ID" value="GHP01179.1"/>
    <property type="molecule type" value="Genomic_DNA"/>
</dbReference>
<evidence type="ECO:0000313" key="4">
    <source>
        <dbReference type="EMBL" id="GHP01179.1"/>
    </source>
</evidence>
<dbReference type="Gene3D" id="1.10.357.10">
    <property type="entry name" value="Tetracycline Repressor, domain 2"/>
    <property type="match status" value="1"/>
</dbReference>
<evidence type="ECO:0000256" key="2">
    <source>
        <dbReference type="PROSITE-ProRule" id="PRU00335"/>
    </source>
</evidence>
<reference evidence="4" key="1">
    <citation type="submission" date="2020-10" db="EMBL/GenBank/DDBJ databases">
        <title>Taxonomic study of unclassified bacteria belonging to the class Ktedonobacteria.</title>
        <authorList>
            <person name="Yabe S."/>
            <person name="Wang C.M."/>
            <person name="Zheng Y."/>
            <person name="Sakai Y."/>
            <person name="Cavaletti L."/>
            <person name="Monciardini P."/>
            <person name="Donadio S."/>
        </authorList>
    </citation>
    <scope>NUCLEOTIDE SEQUENCE</scope>
    <source>
        <strain evidence="4">ID150040</strain>
    </source>
</reference>
<keyword evidence="5" id="KW-1185">Reference proteome</keyword>
<keyword evidence="1 2" id="KW-0238">DNA-binding</keyword>
<evidence type="ECO:0000313" key="5">
    <source>
        <dbReference type="Proteomes" id="UP000597444"/>
    </source>
</evidence>
<protein>
    <submittedName>
        <fullName evidence="4">TetR family transcriptional regulator</fullName>
    </submittedName>
</protein>
<feature type="DNA-binding region" description="H-T-H motif" evidence="2">
    <location>
        <begin position="34"/>
        <end position="53"/>
    </location>
</feature>
<dbReference type="GO" id="GO:0003677">
    <property type="term" value="F:DNA binding"/>
    <property type="evidence" value="ECO:0007669"/>
    <property type="project" value="UniProtKB-UniRule"/>
</dbReference>
<dbReference type="InterPro" id="IPR001647">
    <property type="entry name" value="HTH_TetR"/>
</dbReference>
<sequence>MKQEKQDRRSLRTRHLVSVALQELLEEKQYDAITVGDLLERAGIGRTTFYTHYYDKEDVHTSLMRQHLEEAVTSLLSPHEQPPSLSTLAFFLHVQQRQQIFEALTRSQRQEQWWEEAHTLLSRSIEQMLTAQYTGKRSPELPVEVVAHYLTGALLGLLRWWLKAEMPYSPQQMDALFRQLARDGLQMFSSE</sequence>
<dbReference type="SUPFAM" id="SSF46689">
    <property type="entry name" value="Homeodomain-like"/>
    <property type="match status" value="1"/>
</dbReference>
<dbReference type="PROSITE" id="PS50977">
    <property type="entry name" value="HTH_TETR_2"/>
    <property type="match status" value="1"/>
</dbReference>
<dbReference type="AlphaFoldDB" id="A0A8J3IV08"/>
<organism evidence="4 5">
    <name type="scientific">Reticulibacter mediterranei</name>
    <dbReference type="NCBI Taxonomy" id="2778369"/>
    <lineage>
        <taxon>Bacteria</taxon>
        <taxon>Bacillati</taxon>
        <taxon>Chloroflexota</taxon>
        <taxon>Ktedonobacteria</taxon>
        <taxon>Ktedonobacterales</taxon>
        <taxon>Reticulibacteraceae</taxon>
        <taxon>Reticulibacter</taxon>
    </lineage>
</organism>
<dbReference type="PANTHER" id="PTHR43479:SF7">
    <property type="entry name" value="TETR-FAMILY TRANSCRIPTIONAL REGULATOR"/>
    <property type="match status" value="1"/>
</dbReference>